<dbReference type="AlphaFoldDB" id="A0A5N1IUA2"/>
<evidence type="ECO:0000256" key="1">
    <source>
        <dbReference type="SAM" id="MobiDB-lite"/>
    </source>
</evidence>
<evidence type="ECO:0000313" key="3">
    <source>
        <dbReference type="Proteomes" id="UP000326570"/>
    </source>
</evidence>
<feature type="compositionally biased region" description="Polar residues" evidence="1">
    <location>
        <begin position="96"/>
        <end position="106"/>
    </location>
</feature>
<dbReference type="EMBL" id="VTWT01000005">
    <property type="protein sequence ID" value="KAA9333634.1"/>
    <property type="molecule type" value="Genomic_DNA"/>
</dbReference>
<dbReference type="RefSeq" id="WP_150903801.1">
    <property type="nucleotide sequence ID" value="NZ_VTWT01000005.1"/>
</dbReference>
<keyword evidence="3" id="KW-1185">Reference proteome</keyword>
<name>A0A5N1IUA2_9BACT</name>
<feature type="region of interest" description="Disordered" evidence="1">
    <location>
        <begin position="58"/>
        <end position="123"/>
    </location>
</feature>
<proteinExistence type="predicted"/>
<dbReference type="Proteomes" id="UP000326570">
    <property type="component" value="Unassembled WGS sequence"/>
</dbReference>
<protein>
    <recommendedName>
        <fullName evidence="4">DUF3035 domain-containing protein</fullName>
    </recommendedName>
</protein>
<reference evidence="2 3" key="1">
    <citation type="submission" date="2019-09" db="EMBL/GenBank/DDBJ databases">
        <title>Genome sequence of Adhaeribacter sp. M2.</title>
        <authorList>
            <person name="Srinivasan S."/>
        </authorList>
    </citation>
    <scope>NUCLEOTIDE SEQUENCE [LARGE SCALE GENOMIC DNA]</scope>
    <source>
        <strain evidence="2 3">M2</strain>
    </source>
</reference>
<sequence length="123" mass="13387">MKTVGEILKKVKGASLPLLVSLLIAGGCSTVKEQGEPEVVEAPPVITNDAQRRAIYERGTENTSPQNANPIPTSEQLGLDEKASEINRKRNIEAGDNQNAPANTPYEQRPRELRNVGNDTIVR</sequence>
<comment type="caution">
    <text evidence="2">The sequence shown here is derived from an EMBL/GenBank/DDBJ whole genome shotgun (WGS) entry which is preliminary data.</text>
</comment>
<evidence type="ECO:0000313" key="2">
    <source>
        <dbReference type="EMBL" id="KAA9333634.1"/>
    </source>
</evidence>
<gene>
    <name evidence="2" type="ORF">F0P94_10305</name>
</gene>
<evidence type="ECO:0008006" key="4">
    <source>
        <dbReference type="Google" id="ProtNLM"/>
    </source>
</evidence>
<dbReference type="PROSITE" id="PS51257">
    <property type="entry name" value="PROKAR_LIPOPROTEIN"/>
    <property type="match status" value="1"/>
</dbReference>
<feature type="compositionally biased region" description="Polar residues" evidence="1">
    <location>
        <begin position="61"/>
        <end position="76"/>
    </location>
</feature>
<accession>A0A5N1IUA2</accession>
<feature type="compositionally biased region" description="Basic and acidic residues" evidence="1">
    <location>
        <begin position="79"/>
        <end position="93"/>
    </location>
</feature>
<organism evidence="2 3">
    <name type="scientific">Adhaeribacter soli</name>
    <dbReference type="NCBI Taxonomy" id="2607655"/>
    <lineage>
        <taxon>Bacteria</taxon>
        <taxon>Pseudomonadati</taxon>
        <taxon>Bacteroidota</taxon>
        <taxon>Cytophagia</taxon>
        <taxon>Cytophagales</taxon>
        <taxon>Hymenobacteraceae</taxon>
        <taxon>Adhaeribacter</taxon>
    </lineage>
</organism>